<dbReference type="EMBL" id="JAUCMV010000001">
    <property type="protein sequence ID" value="KAK0423964.1"/>
    <property type="molecule type" value="Genomic_DNA"/>
</dbReference>
<protein>
    <submittedName>
        <fullName evidence="3">Uncharacterized protein</fullName>
    </submittedName>
</protein>
<dbReference type="Proteomes" id="UP001175271">
    <property type="component" value="Unassembled WGS sequence"/>
</dbReference>
<evidence type="ECO:0000313" key="4">
    <source>
        <dbReference type="Proteomes" id="UP001175271"/>
    </source>
</evidence>
<reference evidence="3" key="1">
    <citation type="submission" date="2023-06" db="EMBL/GenBank/DDBJ databases">
        <title>Genomic analysis of the entomopathogenic nematode Steinernema hermaphroditum.</title>
        <authorList>
            <person name="Schwarz E.M."/>
            <person name="Heppert J.K."/>
            <person name="Baniya A."/>
            <person name="Schwartz H.T."/>
            <person name="Tan C.-H."/>
            <person name="Antoshechkin I."/>
            <person name="Sternberg P.W."/>
            <person name="Goodrich-Blair H."/>
            <person name="Dillman A.R."/>
        </authorList>
    </citation>
    <scope>NUCLEOTIDE SEQUENCE</scope>
    <source>
        <strain evidence="3">PS9179</strain>
        <tissue evidence="3">Whole animal</tissue>
    </source>
</reference>
<keyword evidence="4" id="KW-1185">Reference proteome</keyword>
<feature type="compositionally biased region" description="Basic and acidic residues" evidence="1">
    <location>
        <begin position="120"/>
        <end position="132"/>
    </location>
</feature>
<accession>A0AA39IHY4</accession>
<evidence type="ECO:0000256" key="1">
    <source>
        <dbReference type="SAM" id="MobiDB-lite"/>
    </source>
</evidence>
<evidence type="ECO:0000313" key="2">
    <source>
        <dbReference type="EMBL" id="KAK0423964.1"/>
    </source>
</evidence>
<name>A0AA39IHY4_9BILA</name>
<organism evidence="3 4">
    <name type="scientific">Steinernema hermaphroditum</name>
    <dbReference type="NCBI Taxonomy" id="289476"/>
    <lineage>
        <taxon>Eukaryota</taxon>
        <taxon>Metazoa</taxon>
        <taxon>Ecdysozoa</taxon>
        <taxon>Nematoda</taxon>
        <taxon>Chromadorea</taxon>
        <taxon>Rhabditida</taxon>
        <taxon>Tylenchina</taxon>
        <taxon>Panagrolaimomorpha</taxon>
        <taxon>Strongyloidoidea</taxon>
        <taxon>Steinernematidae</taxon>
        <taxon>Steinernema</taxon>
    </lineage>
</organism>
<gene>
    <name evidence="2" type="ORF">QR680_008433</name>
    <name evidence="3" type="ORF">QR680_008440</name>
</gene>
<sequence length="144" mass="15663">MESEESSWSGSSFTTASPCSLTVASFGTFSDVDMDSEDVSLTSGDSCRTGVEPLELVDSLVLLRERCTSAGLCRAPSDESEETMTLDSEDCTEVEFSDYESEDTQMSSEALSSYQMDDSDEKKSAEEMKIDDATMDAAQDQMVI</sequence>
<proteinExistence type="predicted"/>
<comment type="caution">
    <text evidence="3">The sequence shown here is derived from an EMBL/GenBank/DDBJ whole genome shotgun (WGS) entry which is preliminary data.</text>
</comment>
<dbReference type="AlphaFoldDB" id="A0AA39IHY4"/>
<feature type="region of interest" description="Disordered" evidence="1">
    <location>
        <begin position="96"/>
        <end position="144"/>
    </location>
</feature>
<evidence type="ECO:0000313" key="3">
    <source>
        <dbReference type="EMBL" id="KAK0423975.1"/>
    </source>
</evidence>
<dbReference type="EMBL" id="JAUCMV010000001">
    <property type="protein sequence ID" value="KAK0423975.1"/>
    <property type="molecule type" value="Genomic_DNA"/>
</dbReference>
<feature type="compositionally biased region" description="Polar residues" evidence="1">
    <location>
        <begin position="104"/>
        <end position="116"/>
    </location>
</feature>
<feature type="compositionally biased region" description="Low complexity" evidence="1">
    <location>
        <begin position="135"/>
        <end position="144"/>
    </location>
</feature>